<evidence type="ECO:0000256" key="3">
    <source>
        <dbReference type="ARBA" id="ARBA00023242"/>
    </source>
</evidence>
<keyword evidence="6" id="KW-1185">Reference proteome</keyword>
<evidence type="ECO:0000256" key="4">
    <source>
        <dbReference type="SAM" id="MobiDB-lite"/>
    </source>
</evidence>
<feature type="compositionally biased region" description="Basic residues" evidence="4">
    <location>
        <begin position="108"/>
        <end position="117"/>
    </location>
</feature>
<dbReference type="InterPro" id="IPR015943">
    <property type="entry name" value="WD40/YVTN_repeat-like_dom_sf"/>
</dbReference>
<proteinExistence type="predicted"/>
<dbReference type="Proteomes" id="UP000750334">
    <property type="component" value="Unassembled WGS sequence"/>
</dbReference>
<evidence type="ECO:0000313" key="5">
    <source>
        <dbReference type="EMBL" id="KAG0664566.1"/>
    </source>
</evidence>
<dbReference type="InterPro" id="IPR052416">
    <property type="entry name" value="GTF3C_component"/>
</dbReference>
<dbReference type="PANTHER" id="PTHR15052">
    <property type="entry name" value="RNA POLYMERASE III TRANSCRIPTION INITIATION FACTOR COMPLEX SUBUNIT"/>
    <property type="match status" value="1"/>
</dbReference>
<gene>
    <name evidence="5" type="ORF">C6P45_000557</name>
</gene>
<feature type="region of interest" description="Disordered" evidence="4">
    <location>
        <begin position="47"/>
        <end position="134"/>
    </location>
</feature>
<protein>
    <submittedName>
        <fullName evidence="5">Uncharacterized protein</fullName>
    </submittedName>
</protein>
<feature type="compositionally biased region" description="Basic and acidic residues" evidence="4">
    <location>
        <begin position="60"/>
        <end position="74"/>
    </location>
</feature>
<dbReference type="SUPFAM" id="SSF50978">
    <property type="entry name" value="WD40 repeat-like"/>
    <property type="match status" value="1"/>
</dbReference>
<feature type="region of interest" description="Disordered" evidence="4">
    <location>
        <begin position="1"/>
        <end position="32"/>
    </location>
</feature>
<comment type="subcellular location">
    <subcellularLocation>
        <location evidence="1">Nucleus</location>
    </subcellularLocation>
</comment>
<comment type="caution">
    <text evidence="5">The sequence shown here is derived from an EMBL/GenBank/DDBJ whole genome shotgun (WGS) entry which is preliminary data.</text>
</comment>
<dbReference type="InterPro" id="IPR036322">
    <property type="entry name" value="WD40_repeat_dom_sf"/>
</dbReference>
<organism evidence="5 6">
    <name type="scientific">Maudiozyma exigua</name>
    <name type="common">Yeast</name>
    <name type="synonym">Kazachstania exigua</name>
    <dbReference type="NCBI Taxonomy" id="34358"/>
    <lineage>
        <taxon>Eukaryota</taxon>
        <taxon>Fungi</taxon>
        <taxon>Dikarya</taxon>
        <taxon>Ascomycota</taxon>
        <taxon>Saccharomycotina</taxon>
        <taxon>Saccharomycetes</taxon>
        <taxon>Saccharomycetales</taxon>
        <taxon>Saccharomycetaceae</taxon>
        <taxon>Maudiozyma</taxon>
    </lineage>
</organism>
<feature type="compositionally biased region" description="Acidic residues" evidence="4">
    <location>
        <begin position="75"/>
        <end position="103"/>
    </location>
</feature>
<dbReference type="PANTHER" id="PTHR15052:SF2">
    <property type="entry name" value="GENERAL TRANSCRIPTION FACTOR 3C POLYPEPTIDE 2"/>
    <property type="match status" value="1"/>
</dbReference>
<name>A0A9P7B8U9_MAUEX</name>
<dbReference type="GO" id="GO:0000127">
    <property type="term" value="C:transcription factor TFIIIC complex"/>
    <property type="evidence" value="ECO:0007669"/>
    <property type="project" value="TreeGrafter"/>
</dbReference>
<evidence type="ECO:0000256" key="1">
    <source>
        <dbReference type="ARBA" id="ARBA00004123"/>
    </source>
</evidence>
<dbReference type="EMBL" id="PUHR01000118">
    <property type="protein sequence ID" value="KAG0664566.1"/>
    <property type="molecule type" value="Genomic_DNA"/>
</dbReference>
<keyword evidence="2" id="KW-0804">Transcription</keyword>
<reference evidence="5 6" key="1">
    <citation type="submission" date="2020-11" db="EMBL/GenBank/DDBJ databases">
        <title>Kefir isolates.</title>
        <authorList>
            <person name="Marcisauskas S."/>
            <person name="Kim Y."/>
            <person name="Blasche S."/>
        </authorList>
    </citation>
    <scope>NUCLEOTIDE SEQUENCE [LARGE SCALE GENOMIC DNA]</scope>
    <source>
        <strain evidence="5 6">OG2</strain>
    </source>
</reference>
<evidence type="ECO:0000256" key="2">
    <source>
        <dbReference type="ARBA" id="ARBA00023163"/>
    </source>
</evidence>
<dbReference type="GO" id="GO:0005634">
    <property type="term" value="C:nucleus"/>
    <property type="evidence" value="ECO:0007669"/>
    <property type="project" value="UniProtKB-SubCell"/>
</dbReference>
<dbReference type="GO" id="GO:0006383">
    <property type="term" value="P:transcription by RNA polymerase III"/>
    <property type="evidence" value="ECO:0007669"/>
    <property type="project" value="TreeGrafter"/>
</dbReference>
<dbReference type="AlphaFoldDB" id="A0A9P7B8U9"/>
<dbReference type="OrthoDB" id="4703at2759"/>
<dbReference type="Gene3D" id="2.130.10.10">
    <property type="entry name" value="YVTN repeat-like/Quinoprotein amine dehydrogenase"/>
    <property type="match status" value="1"/>
</dbReference>
<accession>A0A9P7B8U9</accession>
<evidence type="ECO:0000313" key="6">
    <source>
        <dbReference type="Proteomes" id="UP000750334"/>
    </source>
</evidence>
<sequence>MRETSPVTRRRRAPRKASSQNKNLAENVPEDDIDTYNVAASAVKALQAADNSGNSDPDFEEGKIKDIEEDKDDHSFEDEDNVADELGEYDIPIEVDEEEDSFEEEKRPKKKARRNTSKKTTNTIRKPAKAKSPAKKDRLVRALKDLSSARDKICRIYGSNEDRLLELAKIKEGFEEYMFDFPAENISNSSAYYIPKVTPSGKENIYDQLHSKLVMNKWFPISETKYQGEFKLRDEPLELQIGDVQSTINTFDKIEFPVFPNYERKGFVYNVGGMITDIAWLNQDQDDSQYLAVAVSQYLDEPSNNELRTFNSVSHTSNIQLYRLNPETLTFDLMQKILHNSGETWNLKWHDGYKSPESLGLLFFVTQDGCVKYIDFPREMPEENKIILYEDINTSIRVPNNIITSFDFTSPSTIVCGFRDGFVAEFDILDDLCIPSFYEKVHESYIFNIAYAYTDYEMPLVATSSIDGNVFSFNPRDVAMTRTQVDQRFRGGNVDPMVYSPLLYSFVYSDGATTARAATPHGLFAVHQLGTMSGTLNSIATSKRHPFNLFVESDGSVHIDNLARRMLTGVRNMSDALKYCKLWKWDYDRIDKTYRLDHNYDVFKSSQVGPTKMRIDIPGINVTSVKWNETEKAGTFYAFSNAAGLLVIEKLDSIK</sequence>
<keyword evidence="3" id="KW-0539">Nucleus</keyword>